<dbReference type="EMBL" id="JABCQG010000008">
    <property type="protein sequence ID" value="MBF0859070.1"/>
    <property type="molecule type" value="Genomic_DNA"/>
</dbReference>
<reference evidence="2" key="1">
    <citation type="submission" date="2020-04" db="EMBL/GenBank/DDBJ databases">
        <authorList>
            <person name="Sombolestani A."/>
        </authorList>
    </citation>
    <scope>NUCLEOTIDE SEQUENCE</scope>
    <source>
        <strain evidence="2">LMG 31484</strain>
    </source>
</reference>
<dbReference type="PANTHER" id="PTHR33221:SF4">
    <property type="entry name" value="HTH-TYPE TRANSCRIPTIONAL REPRESSOR NSRR"/>
    <property type="match status" value="1"/>
</dbReference>
<dbReference type="PROSITE" id="PS51197">
    <property type="entry name" value="HTH_RRF2_2"/>
    <property type="match status" value="1"/>
</dbReference>
<proteinExistence type="predicted"/>
<accession>A0ABR9Y5E1</accession>
<protein>
    <submittedName>
        <fullName evidence="2">Rrf2 family transcriptional regulator</fullName>
    </submittedName>
</protein>
<evidence type="ECO:0000256" key="1">
    <source>
        <dbReference type="ARBA" id="ARBA00023125"/>
    </source>
</evidence>
<dbReference type="Gene3D" id="1.10.10.10">
    <property type="entry name" value="Winged helix-like DNA-binding domain superfamily/Winged helix DNA-binding domain"/>
    <property type="match status" value="1"/>
</dbReference>
<organism evidence="2 3">
    <name type="scientific">Gluconobacter vitians</name>
    <dbReference type="NCBI Taxonomy" id="2728102"/>
    <lineage>
        <taxon>Bacteria</taxon>
        <taxon>Pseudomonadati</taxon>
        <taxon>Pseudomonadota</taxon>
        <taxon>Alphaproteobacteria</taxon>
        <taxon>Acetobacterales</taxon>
        <taxon>Acetobacteraceae</taxon>
        <taxon>Gluconobacter</taxon>
    </lineage>
</organism>
<dbReference type="Proteomes" id="UP000623107">
    <property type="component" value="Unassembled WGS sequence"/>
</dbReference>
<sequence>MRLTLHTDYALRVLIHLGVHTSRRVSIREIAQAYRISENHLVKVVHRLGQGGFVTTVRGRGGGLELARPAAEINVGAVVRFTEDDMTLVDCEGRNSTDGQPCVLSPACVLRGVLGDALGAFLAVLDRYTLADLLTGREVALLGLTRLPEGDQIYRP</sequence>
<keyword evidence="1" id="KW-0238">DNA-binding</keyword>
<keyword evidence="3" id="KW-1185">Reference proteome</keyword>
<reference evidence="2" key="2">
    <citation type="submission" date="2020-11" db="EMBL/GenBank/DDBJ databases">
        <title>Description of novel Gluconobacter species.</title>
        <authorList>
            <person name="Cleenwerck I."/>
            <person name="Cnockaert M."/>
            <person name="Borremans W."/>
            <person name="Wieme A.D."/>
            <person name="De Vuyst L."/>
            <person name="Vandamme P."/>
        </authorList>
    </citation>
    <scope>NUCLEOTIDE SEQUENCE</scope>
    <source>
        <strain evidence="2">LMG 31484</strain>
    </source>
</reference>
<dbReference type="SUPFAM" id="SSF46785">
    <property type="entry name" value="Winged helix' DNA-binding domain"/>
    <property type="match status" value="1"/>
</dbReference>
<evidence type="ECO:0000313" key="2">
    <source>
        <dbReference type="EMBL" id="MBF0859070.1"/>
    </source>
</evidence>
<gene>
    <name evidence="2" type="ORF">HKD24_07550</name>
</gene>
<dbReference type="NCBIfam" id="TIGR00738">
    <property type="entry name" value="rrf2_super"/>
    <property type="match status" value="1"/>
</dbReference>
<dbReference type="PANTHER" id="PTHR33221">
    <property type="entry name" value="WINGED HELIX-TURN-HELIX TRANSCRIPTIONAL REGULATOR, RRF2 FAMILY"/>
    <property type="match status" value="1"/>
</dbReference>
<comment type="caution">
    <text evidence="2">The sequence shown here is derived from an EMBL/GenBank/DDBJ whole genome shotgun (WGS) entry which is preliminary data.</text>
</comment>
<dbReference type="Pfam" id="PF02082">
    <property type="entry name" value="Rrf2"/>
    <property type="match status" value="1"/>
</dbReference>
<evidence type="ECO:0000313" key="3">
    <source>
        <dbReference type="Proteomes" id="UP000623107"/>
    </source>
</evidence>
<dbReference type="InterPro" id="IPR036388">
    <property type="entry name" value="WH-like_DNA-bd_sf"/>
</dbReference>
<dbReference type="InterPro" id="IPR000944">
    <property type="entry name" value="Tscrpt_reg_Rrf2"/>
</dbReference>
<name>A0ABR9Y5E1_9PROT</name>
<dbReference type="InterPro" id="IPR036390">
    <property type="entry name" value="WH_DNA-bd_sf"/>
</dbReference>
<dbReference type="RefSeq" id="WP_194259734.1">
    <property type="nucleotide sequence ID" value="NZ_JABCQG010000008.1"/>
</dbReference>